<dbReference type="InterPro" id="IPR008271">
    <property type="entry name" value="Ser/Thr_kinase_AS"/>
</dbReference>
<dbReference type="Gene3D" id="3.30.200.20">
    <property type="entry name" value="Phosphorylase Kinase, domain 1"/>
    <property type="match status" value="1"/>
</dbReference>
<sequence length="806" mass="85720">MMTTQACPNCGTQHDIRVYVSGQKFTCRCGIKIEVRRGDSAVGAGLRNTVVPGASGVFDRKSRVGNGAAEAQGTEAQQSVNAPSTKGAVRPSEAITFVPGAELVGVAAPPSMVAARAERPASGFATPVQTSTASRPVVPPSAVPAFGVARPGSNGEHKNGTPAPGLEGPQGAASGVALPSDVAGNEAPVEATVVRSSTAKTGHGTAHSDLGEQDLSTFVAGGKVELPGFELLEMLGRGGMGEVWLARQQSLGRTVAVKLLPPRLAKDPEFVTRFEKEATALAALNHPHIVQIIDRGVAGEHYYFVMEYVEGRSLREAMAAGLAPQQGLKLLLSVARAIECAHDKGIIHRDLKPENILLDSRGHVKVADFGLAGIQGPDSRLQLTATAVAMGTLNYMAPEQRRDAKNVDGRADLFSLGVMLYEVLTGELPLGRFKLPSSKVPGLDPRVDTVVERLLETEPEARYATAGELGTALEAMVSASSAPGLSLGDVEGRVVPAGARAESHLTRQVKAGWRRVRAGLSVVGGLALLGFAVRWFVGPVSLHLGQDDRVVIGTNGVRVAPGAKAWPPNTYGEVFASANLVDAAQPGGTSRFEVGFDKGEEEINVHSGQWRLVDGQLQAIQGGKETDGRRLVPRAYVAHRYFSTNDFRAEVIMNVKALGKQYPEEPDAQHYGELAFRIKDLQVSAFAIPEAGMRLAWRYFTEDGQEVVGNSALDTDNLVEDEMPLPAHGPYLVRLQMQRMKGGILVEAYLNNERFARKLLPGLEDRVGKVALGCRNLECTFDDLKVKGVLESRPKRKVAQGAGGTE</sequence>
<evidence type="ECO:0000256" key="6">
    <source>
        <dbReference type="SAM" id="MobiDB-lite"/>
    </source>
</evidence>
<dbReference type="PROSITE" id="PS50011">
    <property type="entry name" value="PROTEIN_KINASE_DOM"/>
    <property type="match status" value="1"/>
</dbReference>
<evidence type="ECO:0000256" key="3">
    <source>
        <dbReference type="ARBA" id="ARBA00022777"/>
    </source>
</evidence>
<evidence type="ECO:0000259" key="7">
    <source>
        <dbReference type="PROSITE" id="PS50011"/>
    </source>
</evidence>
<dbReference type="PANTHER" id="PTHR43289">
    <property type="entry name" value="MITOGEN-ACTIVATED PROTEIN KINASE KINASE KINASE 20-RELATED"/>
    <property type="match status" value="1"/>
</dbReference>
<feature type="domain" description="Protein kinase" evidence="7">
    <location>
        <begin position="229"/>
        <end position="477"/>
    </location>
</feature>
<organism evidence="8 9">
    <name type="scientific">Pyxidicoccus parkwayensis</name>
    <dbReference type="NCBI Taxonomy" id="2813578"/>
    <lineage>
        <taxon>Bacteria</taxon>
        <taxon>Pseudomonadati</taxon>
        <taxon>Myxococcota</taxon>
        <taxon>Myxococcia</taxon>
        <taxon>Myxococcales</taxon>
        <taxon>Cystobacterineae</taxon>
        <taxon>Myxococcaceae</taxon>
        <taxon>Pyxidicoccus</taxon>
    </lineage>
</organism>
<evidence type="ECO:0000313" key="9">
    <source>
        <dbReference type="Proteomes" id="UP000662747"/>
    </source>
</evidence>
<dbReference type="InterPro" id="IPR011009">
    <property type="entry name" value="Kinase-like_dom_sf"/>
</dbReference>
<proteinExistence type="predicted"/>
<feature type="compositionally biased region" description="Low complexity" evidence="6">
    <location>
        <begin position="67"/>
        <end position="78"/>
    </location>
</feature>
<feature type="region of interest" description="Disordered" evidence="6">
    <location>
        <begin position="146"/>
        <end position="180"/>
    </location>
</feature>
<feature type="binding site" evidence="5">
    <location>
        <position position="258"/>
    </location>
    <ligand>
        <name>ATP</name>
        <dbReference type="ChEBI" id="CHEBI:30616"/>
    </ligand>
</feature>
<dbReference type="RefSeq" id="WP_206727415.1">
    <property type="nucleotide sequence ID" value="NZ_CP071090.1"/>
</dbReference>
<keyword evidence="2 5" id="KW-0547">Nucleotide-binding</keyword>
<dbReference type="InterPro" id="IPR000719">
    <property type="entry name" value="Prot_kinase_dom"/>
</dbReference>
<evidence type="ECO:0000256" key="5">
    <source>
        <dbReference type="PROSITE-ProRule" id="PRU10141"/>
    </source>
</evidence>
<feature type="region of interest" description="Disordered" evidence="6">
    <location>
        <begin position="66"/>
        <end position="87"/>
    </location>
</feature>
<dbReference type="CDD" id="cd14014">
    <property type="entry name" value="STKc_PknB_like"/>
    <property type="match status" value="1"/>
</dbReference>
<gene>
    <name evidence="8" type="ORF">JY651_13445</name>
</gene>
<dbReference type="Gene3D" id="1.10.510.10">
    <property type="entry name" value="Transferase(Phosphotransferase) domain 1"/>
    <property type="match status" value="1"/>
</dbReference>
<dbReference type="Pfam" id="PF00069">
    <property type="entry name" value="Pkinase"/>
    <property type="match status" value="1"/>
</dbReference>
<accession>A0ABX7P5W8</accession>
<dbReference type="Proteomes" id="UP000662747">
    <property type="component" value="Chromosome"/>
</dbReference>
<dbReference type="PANTHER" id="PTHR43289:SF6">
    <property type="entry name" value="SERINE_THREONINE-PROTEIN KINASE NEKL-3"/>
    <property type="match status" value="1"/>
</dbReference>
<name>A0ABX7P5W8_9BACT</name>
<evidence type="ECO:0000256" key="2">
    <source>
        <dbReference type="ARBA" id="ARBA00022741"/>
    </source>
</evidence>
<keyword evidence="4 5" id="KW-0067">ATP-binding</keyword>
<dbReference type="InterPro" id="IPR017441">
    <property type="entry name" value="Protein_kinase_ATP_BS"/>
</dbReference>
<keyword evidence="9" id="KW-1185">Reference proteome</keyword>
<reference evidence="8 9" key="1">
    <citation type="submission" date="2021-02" db="EMBL/GenBank/DDBJ databases">
        <title>De Novo genome assembly of isolated myxobacteria.</title>
        <authorList>
            <person name="Stevens D.C."/>
        </authorList>
    </citation>
    <scope>NUCLEOTIDE SEQUENCE [LARGE SCALE GENOMIC DNA]</scope>
    <source>
        <strain evidence="9">SCPEA02</strain>
    </source>
</reference>
<evidence type="ECO:0000313" key="8">
    <source>
        <dbReference type="EMBL" id="QSQ25864.1"/>
    </source>
</evidence>
<evidence type="ECO:0000256" key="4">
    <source>
        <dbReference type="ARBA" id="ARBA00022840"/>
    </source>
</evidence>
<dbReference type="PROSITE" id="PS00108">
    <property type="entry name" value="PROTEIN_KINASE_ST"/>
    <property type="match status" value="1"/>
</dbReference>
<dbReference type="PROSITE" id="PS00107">
    <property type="entry name" value="PROTEIN_KINASE_ATP"/>
    <property type="match status" value="1"/>
</dbReference>
<dbReference type="SUPFAM" id="SSF56112">
    <property type="entry name" value="Protein kinase-like (PK-like)"/>
    <property type="match status" value="1"/>
</dbReference>
<dbReference type="SMART" id="SM00220">
    <property type="entry name" value="S_TKc"/>
    <property type="match status" value="1"/>
</dbReference>
<dbReference type="EMBL" id="CP071090">
    <property type="protein sequence ID" value="QSQ25864.1"/>
    <property type="molecule type" value="Genomic_DNA"/>
</dbReference>
<evidence type="ECO:0000256" key="1">
    <source>
        <dbReference type="ARBA" id="ARBA00022679"/>
    </source>
</evidence>
<dbReference type="GO" id="GO:0016301">
    <property type="term" value="F:kinase activity"/>
    <property type="evidence" value="ECO:0007669"/>
    <property type="project" value="UniProtKB-KW"/>
</dbReference>
<protein>
    <submittedName>
        <fullName evidence="8">Protein kinase</fullName>
    </submittedName>
</protein>
<keyword evidence="1" id="KW-0808">Transferase</keyword>
<keyword evidence="3 8" id="KW-0418">Kinase</keyword>